<evidence type="ECO:0000313" key="2">
    <source>
        <dbReference type="Proteomes" id="UP001141259"/>
    </source>
</evidence>
<dbReference type="RefSeq" id="WP_259624905.1">
    <property type="nucleotide sequence ID" value="NZ_JANYMP010000010.1"/>
</dbReference>
<keyword evidence="2" id="KW-1185">Reference proteome</keyword>
<dbReference type="AlphaFoldDB" id="A0A9X3A1A7"/>
<dbReference type="Gene3D" id="2.130.10.10">
    <property type="entry name" value="YVTN repeat-like/Quinoprotein amine dehydrogenase"/>
    <property type="match status" value="2"/>
</dbReference>
<dbReference type="PROSITE" id="PS51257">
    <property type="entry name" value="PROKAR_LIPOPROTEIN"/>
    <property type="match status" value="1"/>
</dbReference>
<dbReference type="EMBL" id="JANYMP010000010">
    <property type="protein sequence ID" value="MCS7479399.1"/>
    <property type="molecule type" value="Genomic_DNA"/>
</dbReference>
<dbReference type="PANTHER" id="PTHR40274:SF3">
    <property type="entry name" value="VIRGINIAMYCIN B LYASE"/>
    <property type="match status" value="1"/>
</dbReference>
<dbReference type="GO" id="GO:0030288">
    <property type="term" value="C:outer membrane-bounded periplasmic space"/>
    <property type="evidence" value="ECO:0007669"/>
    <property type="project" value="TreeGrafter"/>
</dbReference>
<dbReference type="InterPro" id="IPR051344">
    <property type="entry name" value="Vgb"/>
</dbReference>
<dbReference type="PANTHER" id="PTHR40274">
    <property type="entry name" value="VIRGINIAMYCIN B LYASE"/>
    <property type="match status" value="1"/>
</dbReference>
<dbReference type="GO" id="GO:0016829">
    <property type="term" value="F:lyase activity"/>
    <property type="evidence" value="ECO:0007669"/>
    <property type="project" value="UniProtKB-KW"/>
</dbReference>
<keyword evidence="1" id="KW-0456">Lyase</keyword>
<dbReference type="Pfam" id="PF24684">
    <property type="entry name" value="Vgb_lyase"/>
    <property type="match status" value="1"/>
</dbReference>
<protein>
    <submittedName>
        <fullName evidence="1">Virginiamycin B lyase</fullName>
    </submittedName>
</protein>
<proteinExistence type="predicted"/>
<dbReference type="Proteomes" id="UP001141259">
    <property type="component" value="Unassembled WGS sequence"/>
</dbReference>
<evidence type="ECO:0000313" key="1">
    <source>
        <dbReference type="EMBL" id="MCS7479399.1"/>
    </source>
</evidence>
<name>A0A9X3A1A7_9PSEU</name>
<organism evidence="1 2">
    <name type="scientific">Umezawaea endophytica</name>
    <dbReference type="NCBI Taxonomy" id="1654476"/>
    <lineage>
        <taxon>Bacteria</taxon>
        <taxon>Bacillati</taxon>
        <taxon>Actinomycetota</taxon>
        <taxon>Actinomycetes</taxon>
        <taxon>Pseudonocardiales</taxon>
        <taxon>Pseudonocardiaceae</taxon>
        <taxon>Umezawaea</taxon>
    </lineage>
</organism>
<sequence>MVRASIVLVVGALLIGCTTGTGPSPAPTADRPTAVRLPEGAFPRFLTVSADGVVWCVENSGESIARLDRNGDLDHFRVPGESNGLADVTTDPGGAAWFTGLLLVGRISPDGDLGGWRDEKGGPRVGLPNALTAGPDGAIWYTNEKTPPAISRITAAGTITDHEIPTTDGLLDLPGITAGPDHALWFTENSTAPGAAQAVGRMAVDGAYTRFPLSGSGSGPHRITTGPDGALWFTLLSGAIGRIAVDGALSEFPLPGGGRPFDITAGYDGALWFSTDRPAIGRITTNGEITLHPVEGAKRLTGIGAAPDGALWVADGEADALWRYTPAR</sequence>
<accession>A0A9X3A1A7</accession>
<gene>
    <name evidence="1" type="ORF">NZH93_21250</name>
</gene>
<reference evidence="1" key="1">
    <citation type="submission" date="2022-08" db="EMBL/GenBank/DDBJ databases">
        <authorList>
            <person name="Tistechok S."/>
            <person name="Samborskyy M."/>
            <person name="Roman I."/>
        </authorList>
    </citation>
    <scope>NUCLEOTIDE SEQUENCE</scope>
    <source>
        <strain evidence="1">DSM 103496</strain>
    </source>
</reference>
<dbReference type="SUPFAM" id="SSF101898">
    <property type="entry name" value="NHL repeat"/>
    <property type="match status" value="1"/>
</dbReference>
<dbReference type="InterPro" id="IPR015943">
    <property type="entry name" value="WD40/YVTN_repeat-like_dom_sf"/>
</dbReference>
<comment type="caution">
    <text evidence="1">The sequence shown here is derived from an EMBL/GenBank/DDBJ whole genome shotgun (WGS) entry which is preliminary data.</text>
</comment>